<dbReference type="AlphaFoldDB" id="A0AAV4DTA0"/>
<accession>A0AAV4DTA0</accession>
<keyword evidence="1" id="KW-0808">Transferase</keyword>
<keyword evidence="1" id="KW-0648">Protein biosynthesis</keyword>
<keyword evidence="1" id="KW-0418">Kinase</keyword>
<name>A0AAV4DTA0_9GAST</name>
<evidence type="ECO:0000313" key="1">
    <source>
        <dbReference type="EMBL" id="GFO47301.1"/>
    </source>
</evidence>
<dbReference type="Proteomes" id="UP000735302">
    <property type="component" value="Unassembled WGS sequence"/>
</dbReference>
<keyword evidence="1" id="KW-0396">Initiation factor</keyword>
<sequence length="129" mass="14873">MDCGREGVQPRPYESQDMNIICQMTLDSRLEIAGKASTQYPYLPEKNLEVLALDMPTSGIKIILAYIELNEEALFEASIAVIMEKQSKFRKYLVNVFDQIHDLRFQKRCNFIFLYSIKDETLKLLTATG</sequence>
<protein>
    <submittedName>
        <fullName evidence="1">Eukaryotic translation initiation factor 2-alpha kinase 4-like</fullName>
    </submittedName>
</protein>
<gene>
    <name evidence="1" type="ORF">PoB_007380600</name>
</gene>
<organism evidence="1 2">
    <name type="scientific">Plakobranchus ocellatus</name>
    <dbReference type="NCBI Taxonomy" id="259542"/>
    <lineage>
        <taxon>Eukaryota</taxon>
        <taxon>Metazoa</taxon>
        <taxon>Spiralia</taxon>
        <taxon>Lophotrochozoa</taxon>
        <taxon>Mollusca</taxon>
        <taxon>Gastropoda</taxon>
        <taxon>Heterobranchia</taxon>
        <taxon>Euthyneura</taxon>
        <taxon>Panpulmonata</taxon>
        <taxon>Sacoglossa</taxon>
        <taxon>Placobranchoidea</taxon>
        <taxon>Plakobranchidae</taxon>
        <taxon>Plakobranchus</taxon>
    </lineage>
</organism>
<reference evidence="1 2" key="1">
    <citation type="journal article" date="2021" name="Elife">
        <title>Chloroplast acquisition without the gene transfer in kleptoplastic sea slugs, Plakobranchus ocellatus.</title>
        <authorList>
            <person name="Maeda T."/>
            <person name="Takahashi S."/>
            <person name="Yoshida T."/>
            <person name="Shimamura S."/>
            <person name="Takaki Y."/>
            <person name="Nagai Y."/>
            <person name="Toyoda A."/>
            <person name="Suzuki Y."/>
            <person name="Arimoto A."/>
            <person name="Ishii H."/>
            <person name="Satoh N."/>
            <person name="Nishiyama T."/>
            <person name="Hasebe M."/>
            <person name="Maruyama T."/>
            <person name="Minagawa J."/>
            <person name="Obokata J."/>
            <person name="Shigenobu S."/>
        </authorList>
    </citation>
    <scope>NUCLEOTIDE SEQUENCE [LARGE SCALE GENOMIC DNA]</scope>
</reference>
<dbReference type="GO" id="GO:0016301">
    <property type="term" value="F:kinase activity"/>
    <property type="evidence" value="ECO:0007669"/>
    <property type="project" value="UniProtKB-KW"/>
</dbReference>
<proteinExistence type="predicted"/>
<dbReference type="GO" id="GO:0003743">
    <property type="term" value="F:translation initiation factor activity"/>
    <property type="evidence" value="ECO:0007669"/>
    <property type="project" value="UniProtKB-KW"/>
</dbReference>
<comment type="caution">
    <text evidence="1">The sequence shown here is derived from an EMBL/GenBank/DDBJ whole genome shotgun (WGS) entry which is preliminary data.</text>
</comment>
<evidence type="ECO:0000313" key="2">
    <source>
        <dbReference type="Proteomes" id="UP000735302"/>
    </source>
</evidence>
<dbReference type="EMBL" id="BLXT01008292">
    <property type="protein sequence ID" value="GFO47301.1"/>
    <property type="molecule type" value="Genomic_DNA"/>
</dbReference>
<keyword evidence="2" id="KW-1185">Reference proteome</keyword>